<evidence type="ECO:0000313" key="2">
    <source>
        <dbReference type="EMBL" id="RZF23035.1"/>
    </source>
</evidence>
<dbReference type="EMBL" id="QDKL01000001">
    <property type="protein sequence ID" value="RZF23035.1"/>
    <property type="molecule type" value="Genomic_DNA"/>
</dbReference>
<comment type="caution">
    <text evidence="2">The sequence shown here is derived from an EMBL/GenBank/DDBJ whole genome shotgun (WGS) entry which is preliminary data.</text>
</comment>
<accession>A0ABY0IJA6</accession>
<protein>
    <recommendedName>
        <fullName evidence="4">HTH merR-type domain-containing protein</fullName>
    </recommendedName>
</protein>
<reference evidence="3" key="1">
    <citation type="journal article" date="2019" name="Int. J. Syst. Evol. Microbiol.">
        <title>Halobacteriovorax valvorus sp. nov., a novel prokaryotic predator isolated from coastal seawater of China.</title>
        <authorList>
            <person name="Chen M.-X."/>
        </authorList>
    </citation>
    <scope>NUCLEOTIDE SEQUENCE [LARGE SCALE GENOMIC DNA]</scope>
    <source>
        <strain evidence="3">BL9</strain>
    </source>
</reference>
<evidence type="ECO:0000313" key="3">
    <source>
        <dbReference type="Proteomes" id="UP000443582"/>
    </source>
</evidence>
<proteinExistence type="predicted"/>
<evidence type="ECO:0008006" key="4">
    <source>
        <dbReference type="Google" id="ProtNLM"/>
    </source>
</evidence>
<sequence length="104" mass="12771">MIWMDINDYSLLKGISISTIRRYIKKEKLIWKFENGKYLIQINEWEYNDSFNESNAIVYLKRLQEEHEELKKELIKTKQEINEYKMLVDLYEGRLNENNQVTFN</sequence>
<name>A0ABY0IJA6_9BACT</name>
<dbReference type="RefSeq" id="WP_133296882.1">
    <property type="nucleotide sequence ID" value="NZ_QDKL01000001.1"/>
</dbReference>
<keyword evidence="1" id="KW-0175">Coiled coil</keyword>
<evidence type="ECO:0000256" key="1">
    <source>
        <dbReference type="SAM" id="Coils"/>
    </source>
</evidence>
<feature type="coiled-coil region" evidence="1">
    <location>
        <begin position="53"/>
        <end position="87"/>
    </location>
</feature>
<keyword evidence="3" id="KW-1185">Reference proteome</keyword>
<dbReference type="Proteomes" id="UP000443582">
    <property type="component" value="Unassembled WGS sequence"/>
</dbReference>
<gene>
    <name evidence="2" type="ORF">DAY19_04490</name>
</gene>
<organism evidence="2 3">
    <name type="scientific">Halobacteriovorax vibrionivorans</name>
    <dbReference type="NCBI Taxonomy" id="2152716"/>
    <lineage>
        <taxon>Bacteria</taxon>
        <taxon>Pseudomonadati</taxon>
        <taxon>Bdellovibrionota</taxon>
        <taxon>Bacteriovoracia</taxon>
        <taxon>Bacteriovoracales</taxon>
        <taxon>Halobacteriovoraceae</taxon>
        <taxon>Halobacteriovorax</taxon>
    </lineage>
</organism>